<dbReference type="Proteomes" id="UP000427071">
    <property type="component" value="Chromosome"/>
</dbReference>
<dbReference type="EMBL" id="CP046452">
    <property type="protein sequence ID" value="QGU01107.1"/>
    <property type="molecule type" value="Genomic_DNA"/>
</dbReference>
<keyword evidence="1 4" id="KW-0808">Transferase</keyword>
<evidence type="ECO:0000256" key="1">
    <source>
        <dbReference type="ARBA" id="ARBA00022679"/>
    </source>
</evidence>
<evidence type="ECO:0000259" key="3">
    <source>
        <dbReference type="SMART" id="SM00563"/>
    </source>
</evidence>
<proteinExistence type="predicted"/>
<dbReference type="SUPFAM" id="SSF69593">
    <property type="entry name" value="Glycerol-3-phosphate (1)-acyltransferase"/>
    <property type="match status" value="1"/>
</dbReference>
<dbReference type="InterPro" id="IPR002123">
    <property type="entry name" value="Plipid/glycerol_acylTrfase"/>
</dbReference>
<dbReference type="Pfam" id="PF01553">
    <property type="entry name" value="Acyltransferase"/>
    <property type="match status" value="1"/>
</dbReference>
<dbReference type="PANTHER" id="PTHR10434:SF55">
    <property type="entry name" value="POSSIBLE ACYLTRANSFERASE"/>
    <property type="match status" value="1"/>
</dbReference>
<dbReference type="CDD" id="cd07989">
    <property type="entry name" value="LPLAT_AGPAT-like"/>
    <property type="match status" value="1"/>
</dbReference>
<evidence type="ECO:0000256" key="2">
    <source>
        <dbReference type="ARBA" id="ARBA00023315"/>
    </source>
</evidence>
<gene>
    <name evidence="4" type="primary">plsC1</name>
    <name evidence="4" type="ORF">CKALI_01035</name>
</gene>
<evidence type="ECO:0000313" key="5">
    <source>
        <dbReference type="Proteomes" id="UP000427071"/>
    </source>
</evidence>
<dbReference type="RefSeq" id="WP_156191543.1">
    <property type="nucleotide sequence ID" value="NZ_CP046452.1"/>
</dbReference>
<keyword evidence="5" id="KW-1185">Reference proteome</keyword>
<dbReference type="KEGG" id="ckw:CKALI_01035"/>
<feature type="domain" description="Phospholipid/glycerol acyltransferase" evidence="3">
    <location>
        <begin position="64"/>
        <end position="179"/>
    </location>
</feature>
<dbReference type="EC" id="2.3.1.-" evidence="4"/>
<dbReference type="GO" id="GO:0003841">
    <property type="term" value="F:1-acylglycerol-3-phosphate O-acyltransferase activity"/>
    <property type="evidence" value="ECO:0007669"/>
    <property type="project" value="TreeGrafter"/>
</dbReference>
<reference evidence="5" key="1">
    <citation type="submission" date="2019-11" db="EMBL/GenBank/DDBJ databases">
        <title>Complete genome sequence of Corynebacterium kalinowskii 1959, a novel Corynebacterium species isolated from soil of a small paddock in Vilsendorf, Germany.</title>
        <authorList>
            <person name="Schaffert L."/>
            <person name="Ruwe M."/>
            <person name="Milse J."/>
            <person name="Hanuschka K."/>
            <person name="Ortseifen V."/>
            <person name="Droste J."/>
            <person name="Brandt D."/>
            <person name="Schlueter L."/>
            <person name="Kutter Y."/>
            <person name="Vinke S."/>
            <person name="Viehoefer P."/>
            <person name="Jacob L."/>
            <person name="Luebke N.-C."/>
            <person name="Schulte-Berndt E."/>
            <person name="Hain C."/>
            <person name="Linder M."/>
            <person name="Schmidt P."/>
            <person name="Wollenschlaeger L."/>
            <person name="Luttermann T."/>
            <person name="Thieme E."/>
            <person name="Hassa J."/>
            <person name="Haak M."/>
            <person name="Wittchen M."/>
            <person name="Mentz A."/>
            <person name="Persicke M."/>
            <person name="Busche T."/>
            <person name="Ruckert C."/>
        </authorList>
    </citation>
    <scope>NUCLEOTIDE SEQUENCE [LARGE SCALE GENOMIC DNA]</scope>
    <source>
        <strain evidence="5">1959</strain>
    </source>
</reference>
<accession>A0A6B8VNJ6</accession>
<keyword evidence="2 4" id="KW-0012">Acyltransferase</keyword>
<dbReference type="GO" id="GO:0005886">
    <property type="term" value="C:plasma membrane"/>
    <property type="evidence" value="ECO:0007669"/>
    <property type="project" value="TreeGrafter"/>
</dbReference>
<organism evidence="4 5">
    <name type="scientific">Corynebacterium kalinowskii</name>
    <dbReference type="NCBI Taxonomy" id="2675216"/>
    <lineage>
        <taxon>Bacteria</taxon>
        <taxon>Bacillati</taxon>
        <taxon>Actinomycetota</taxon>
        <taxon>Actinomycetes</taxon>
        <taxon>Mycobacteriales</taxon>
        <taxon>Corynebacteriaceae</taxon>
        <taxon>Corynebacterium</taxon>
    </lineage>
</organism>
<dbReference type="PANTHER" id="PTHR10434">
    <property type="entry name" value="1-ACYL-SN-GLYCEROL-3-PHOSPHATE ACYLTRANSFERASE"/>
    <property type="match status" value="1"/>
</dbReference>
<dbReference type="GO" id="GO:0006654">
    <property type="term" value="P:phosphatidic acid biosynthetic process"/>
    <property type="evidence" value="ECO:0007669"/>
    <property type="project" value="TreeGrafter"/>
</dbReference>
<protein>
    <submittedName>
        <fullName evidence="4">1-acyl-sn-glycerol-3-phosphate acyltransferase</fullName>
        <ecNumber evidence="4">2.3.1.-</ecNumber>
    </submittedName>
</protein>
<evidence type="ECO:0000313" key="4">
    <source>
        <dbReference type="EMBL" id="QGU01107.1"/>
    </source>
</evidence>
<dbReference type="AlphaFoldDB" id="A0A6B8VNJ6"/>
<sequence>MNLKDFRRHGAIYLPKGYSEPAKHAEASEPFYGAIIKLVAQMLRAQGIKVYIEGAENIPAEGAALIAVNHTGYFDFILSGVPAKMRGGRLVRFMAKKEIFDTPVVGWMMRKMRHISVDRSAGAESFDLAVEKLRAGNLVGIFPEATVSRSFEIKELKTGAARIAAAADAPLIPLILWGSQRIWTKDIPKDVVHPNVPILVQVGKPLELIGDPDVDTDLLHTTMIAMLRDVRTKYDAAFGPFGPGLPWRPESMGGSAPNPERAALLALEEKERRQAAREHKRAEKLRRLDMRADRKAMDVLRSRGWFGRMKARVTTAIEARRDR</sequence>
<dbReference type="SMART" id="SM00563">
    <property type="entry name" value="PlsC"/>
    <property type="match status" value="1"/>
</dbReference>
<name>A0A6B8VNJ6_9CORY</name>